<accession>A0A7S3HA07</accession>
<evidence type="ECO:0000259" key="1">
    <source>
        <dbReference type="SMART" id="SM00458"/>
    </source>
</evidence>
<organism evidence="2">
    <name type="scientific">Spumella elongata</name>
    <dbReference type="NCBI Taxonomy" id="89044"/>
    <lineage>
        <taxon>Eukaryota</taxon>
        <taxon>Sar</taxon>
        <taxon>Stramenopiles</taxon>
        <taxon>Ochrophyta</taxon>
        <taxon>Chrysophyceae</taxon>
        <taxon>Chromulinales</taxon>
        <taxon>Chromulinaceae</taxon>
        <taxon>Spumella</taxon>
    </lineage>
</organism>
<proteinExistence type="predicted"/>
<dbReference type="SMART" id="SM00458">
    <property type="entry name" value="RICIN"/>
    <property type="match status" value="1"/>
</dbReference>
<evidence type="ECO:0000313" key="2">
    <source>
        <dbReference type="EMBL" id="CAE0289405.1"/>
    </source>
</evidence>
<sequence>MNVKGGATALGAELILWPCGEEPGPNEQFDFEDGMIVLRLNRTLHLNVEGGNLQDPGKKVLIWNCHAGAHESFAFGRDGRLRLSGQEALCVNAEGGLDPGQRLVLFPCEEAPAENELFHQDDELGVILATAQTNLAFNAAGGGLRPGDEVMLWPLNEKLEL</sequence>
<protein>
    <recommendedName>
        <fullName evidence="1">Ricin B lectin domain-containing protein</fullName>
    </recommendedName>
</protein>
<dbReference type="Gene3D" id="2.80.10.50">
    <property type="match status" value="1"/>
</dbReference>
<dbReference type="SUPFAM" id="SSF50370">
    <property type="entry name" value="Ricin B-like lectins"/>
    <property type="match status" value="1"/>
</dbReference>
<dbReference type="PROSITE" id="PS50231">
    <property type="entry name" value="RICIN_B_LECTIN"/>
    <property type="match status" value="1"/>
</dbReference>
<feature type="domain" description="Ricin B lectin" evidence="1">
    <location>
        <begin position="32"/>
        <end position="160"/>
    </location>
</feature>
<gene>
    <name evidence="2" type="ORF">SELO1098_LOCUS18248</name>
</gene>
<dbReference type="InterPro" id="IPR000772">
    <property type="entry name" value="Ricin_B_lectin"/>
</dbReference>
<dbReference type="AlphaFoldDB" id="A0A7S3HA07"/>
<dbReference type="EMBL" id="HBIC01035656">
    <property type="protein sequence ID" value="CAE0289405.1"/>
    <property type="molecule type" value="Transcribed_RNA"/>
</dbReference>
<reference evidence="2" key="1">
    <citation type="submission" date="2021-01" db="EMBL/GenBank/DDBJ databases">
        <authorList>
            <person name="Corre E."/>
            <person name="Pelletier E."/>
            <person name="Niang G."/>
            <person name="Scheremetjew M."/>
            <person name="Finn R."/>
            <person name="Kale V."/>
            <person name="Holt S."/>
            <person name="Cochrane G."/>
            <person name="Meng A."/>
            <person name="Brown T."/>
            <person name="Cohen L."/>
        </authorList>
    </citation>
    <scope>NUCLEOTIDE SEQUENCE</scope>
    <source>
        <strain evidence="2">CCAP 955/1</strain>
    </source>
</reference>
<dbReference type="InterPro" id="IPR035992">
    <property type="entry name" value="Ricin_B-like_lectins"/>
</dbReference>
<dbReference type="Pfam" id="PF00652">
    <property type="entry name" value="Ricin_B_lectin"/>
    <property type="match status" value="1"/>
</dbReference>
<name>A0A7S3HA07_9STRA</name>